<dbReference type="Gene3D" id="3.40.1740.10">
    <property type="entry name" value="VC0467-like"/>
    <property type="match status" value="1"/>
</dbReference>
<comment type="similarity">
    <text evidence="1 2">Belongs to the UPF0301 (AlgH) family.</text>
</comment>
<dbReference type="PANTHER" id="PTHR30327">
    <property type="entry name" value="UNCHARACTERIZED PROTEIN YQGE"/>
    <property type="match status" value="1"/>
</dbReference>
<dbReference type="Proteomes" id="UP001193035">
    <property type="component" value="Unassembled WGS sequence"/>
</dbReference>
<evidence type="ECO:0000256" key="1">
    <source>
        <dbReference type="ARBA" id="ARBA00009600"/>
    </source>
</evidence>
<dbReference type="InterPro" id="IPR003774">
    <property type="entry name" value="AlgH-like"/>
</dbReference>
<evidence type="ECO:0000256" key="2">
    <source>
        <dbReference type="HAMAP-Rule" id="MF_00758"/>
    </source>
</evidence>
<dbReference type="EMBL" id="VCPD01000001">
    <property type="protein sequence ID" value="TMV10275.1"/>
    <property type="molecule type" value="Genomic_DNA"/>
</dbReference>
<evidence type="ECO:0000313" key="4">
    <source>
        <dbReference type="Proteomes" id="UP001193035"/>
    </source>
</evidence>
<keyword evidence="4" id="KW-1185">Reference proteome</keyword>
<gene>
    <name evidence="3" type="ORF">FGK63_04210</name>
</gene>
<sequence length="184" mass="19528">MDLTGKLLIAMPGMGDPRFDHSVIYLCSHGDDGAMGLIVNKPADLRVKVLLTQLNIPCEVPVVGERLVHFGGPVETSRGFVLHSSDYEANLHSMPVKAGFSMTATLDILEDIAAGRGPEQALLMLGYSGWGPGQLEDEISMNGWLTAEATPELVFGIADEDKWESALATLGVDPLTLSASAGHA</sequence>
<dbReference type="SUPFAM" id="SSF143456">
    <property type="entry name" value="VC0467-like"/>
    <property type="match status" value="1"/>
</dbReference>
<dbReference type="RefSeq" id="WP_138840332.1">
    <property type="nucleotide sequence ID" value="NZ_VCPD01000001.1"/>
</dbReference>
<dbReference type="Pfam" id="PF02622">
    <property type="entry name" value="DUF179"/>
    <property type="match status" value="1"/>
</dbReference>
<proteinExistence type="inferred from homology"/>
<dbReference type="NCBIfam" id="NF001268">
    <property type="entry name" value="PRK00228.1-4"/>
    <property type="match status" value="1"/>
</dbReference>
<organism evidence="3 4">
    <name type="scientific">Ruegeria sediminis</name>
    <dbReference type="NCBI Taxonomy" id="2583820"/>
    <lineage>
        <taxon>Bacteria</taxon>
        <taxon>Pseudomonadati</taxon>
        <taxon>Pseudomonadota</taxon>
        <taxon>Alphaproteobacteria</taxon>
        <taxon>Rhodobacterales</taxon>
        <taxon>Roseobacteraceae</taxon>
        <taxon>Ruegeria</taxon>
    </lineage>
</organism>
<dbReference type="PANTHER" id="PTHR30327:SF1">
    <property type="entry name" value="UPF0301 PROTEIN YQGE"/>
    <property type="match status" value="1"/>
</dbReference>
<protein>
    <recommendedName>
        <fullName evidence="2">UPF0301 protein FGK63_04210</fullName>
    </recommendedName>
</protein>
<reference evidence="3 4" key="1">
    <citation type="submission" date="2019-05" db="EMBL/GenBank/DDBJ databases">
        <title>Ruegeria sp. nov., isolated from tidal flat.</title>
        <authorList>
            <person name="Kim W."/>
        </authorList>
    </citation>
    <scope>NUCLEOTIDE SEQUENCE [LARGE SCALE GENOMIC DNA]</scope>
    <source>
        <strain evidence="3 4">CAU 1488</strain>
    </source>
</reference>
<evidence type="ECO:0000313" key="3">
    <source>
        <dbReference type="EMBL" id="TMV10275.1"/>
    </source>
</evidence>
<name>A0ABY2X5E5_9RHOB</name>
<dbReference type="HAMAP" id="MF_00758">
    <property type="entry name" value="UPF0301"/>
    <property type="match status" value="1"/>
</dbReference>
<accession>A0ABY2X5E5</accession>
<comment type="caution">
    <text evidence="3">The sequence shown here is derived from an EMBL/GenBank/DDBJ whole genome shotgun (WGS) entry which is preliminary data.</text>
</comment>